<evidence type="ECO:0000256" key="16">
    <source>
        <dbReference type="PIRSR" id="PIRSR006404-2"/>
    </source>
</evidence>
<dbReference type="PROSITE" id="PS51371">
    <property type="entry name" value="CBS"/>
    <property type="match status" value="2"/>
</dbReference>
<evidence type="ECO:0000256" key="12">
    <source>
        <dbReference type="ARBA" id="ARBA00023122"/>
    </source>
</evidence>
<dbReference type="InterPro" id="IPR000644">
    <property type="entry name" value="CBS_dom"/>
</dbReference>
<evidence type="ECO:0000256" key="15">
    <source>
        <dbReference type="PIRSR" id="PIRSR006404-1"/>
    </source>
</evidence>
<dbReference type="STRING" id="1202450.B586_16810"/>
<feature type="transmembrane region" description="Helical" evidence="14">
    <location>
        <begin position="107"/>
        <end position="128"/>
    </location>
</feature>
<dbReference type="InterPro" id="IPR046342">
    <property type="entry name" value="CBS_dom_sf"/>
</dbReference>
<dbReference type="CDD" id="cd06164">
    <property type="entry name" value="S2P-M50_SpoIVFB_CBS"/>
    <property type="match status" value="1"/>
</dbReference>
<feature type="binding site" evidence="16">
    <location>
        <position position="65"/>
    </location>
    <ligand>
        <name>Zn(2+)</name>
        <dbReference type="ChEBI" id="CHEBI:29105"/>
        <note>catalytic</note>
    </ligand>
</feature>
<evidence type="ECO:0000256" key="17">
    <source>
        <dbReference type="PROSITE-ProRule" id="PRU00703"/>
    </source>
</evidence>
<evidence type="ECO:0000256" key="5">
    <source>
        <dbReference type="ARBA" id="ARBA00022692"/>
    </source>
</evidence>
<evidence type="ECO:0000256" key="7">
    <source>
        <dbReference type="ARBA" id="ARBA00022737"/>
    </source>
</evidence>
<evidence type="ECO:0000259" key="18">
    <source>
        <dbReference type="PROSITE" id="PS51371"/>
    </source>
</evidence>
<feature type="transmembrane region" description="Helical" evidence="14">
    <location>
        <begin position="20"/>
        <end position="39"/>
    </location>
</feature>
<dbReference type="GO" id="GO:0008237">
    <property type="term" value="F:metallopeptidase activity"/>
    <property type="evidence" value="ECO:0007669"/>
    <property type="project" value="UniProtKB-UniRule"/>
</dbReference>
<evidence type="ECO:0000256" key="14">
    <source>
        <dbReference type="PIRNR" id="PIRNR006404"/>
    </source>
</evidence>
<evidence type="ECO:0000256" key="13">
    <source>
        <dbReference type="ARBA" id="ARBA00023136"/>
    </source>
</evidence>
<feature type="domain" description="CBS" evidence="18">
    <location>
        <begin position="250"/>
        <end position="307"/>
    </location>
</feature>
<dbReference type="PANTHER" id="PTHR39188:SF3">
    <property type="entry name" value="STAGE IV SPORULATION PROTEIN FB"/>
    <property type="match status" value="1"/>
</dbReference>
<proteinExistence type="inferred from homology"/>
<evidence type="ECO:0000256" key="8">
    <source>
        <dbReference type="ARBA" id="ARBA00022801"/>
    </source>
</evidence>
<dbReference type="InterPro" id="IPR016483">
    <property type="entry name" value="UCP006404_Pept_M50_CBS"/>
</dbReference>
<comment type="cofactor">
    <cofactor evidence="14 16">
        <name>Zn(2+)</name>
        <dbReference type="ChEBI" id="CHEBI:29105"/>
    </cofactor>
    <text evidence="14 16">Binds 1 zinc ion per subunit.</text>
</comment>
<evidence type="ECO:0000256" key="2">
    <source>
        <dbReference type="ARBA" id="ARBA00007931"/>
    </source>
</evidence>
<comment type="similarity">
    <text evidence="2 14">Belongs to the peptidase M50B family.</text>
</comment>
<evidence type="ECO:0000256" key="6">
    <source>
        <dbReference type="ARBA" id="ARBA00022723"/>
    </source>
</evidence>
<feature type="domain" description="CBS" evidence="18">
    <location>
        <begin position="314"/>
        <end position="372"/>
    </location>
</feature>
<dbReference type="PANTHER" id="PTHR39188">
    <property type="entry name" value="MEMBRANE-ASSOCIATED ZINC METALLOPROTEASE M50B"/>
    <property type="match status" value="1"/>
</dbReference>
<dbReference type="SUPFAM" id="SSF54631">
    <property type="entry name" value="CBS-domain pair"/>
    <property type="match status" value="1"/>
</dbReference>
<keyword evidence="9 14" id="KW-0862">Zinc</keyword>
<dbReference type="PATRIC" id="fig|29311.18.peg.300"/>
<dbReference type="RefSeq" id="WP_047313236.1">
    <property type="nucleotide sequence ID" value="NZ_LDPQ01000001.1"/>
</dbReference>
<feature type="binding site" evidence="16">
    <location>
        <position position="164"/>
    </location>
    <ligand>
        <name>Zn(2+)</name>
        <dbReference type="ChEBI" id="CHEBI:29105"/>
        <note>catalytic</note>
    </ligand>
</feature>
<evidence type="ECO:0000256" key="1">
    <source>
        <dbReference type="ARBA" id="ARBA00004651"/>
    </source>
</evidence>
<dbReference type="SMART" id="SM00116">
    <property type="entry name" value="CBS"/>
    <property type="match status" value="2"/>
</dbReference>
<reference evidence="19 20" key="1">
    <citation type="submission" date="2015-05" db="EMBL/GenBank/DDBJ databases">
        <title>Genome sequence of Mycobacterium haemophilum.</title>
        <authorList>
            <person name="Greninger A.L."/>
            <person name="Cunningham G."/>
            <person name="Miller S."/>
        </authorList>
    </citation>
    <scope>NUCLEOTIDE SEQUENCE [LARGE SCALE GENOMIC DNA]</scope>
    <source>
        <strain evidence="20">UC1</strain>
    </source>
</reference>
<sequence>MGGIPMGRIAGLPVSVDWSVMVILWLFTWSLATTLPATVPGYSKEAYWLAGACGALILLGSLLAHELTHAILARRAGIKVFNVTLWLFGGVTRLGGEAKTPKEAFRIAASGPLTSLALAAIFGGVAYGLGELRIAHIAVGVTWWLAGINLLLGLFNLLPGAPLDGGRVLKAYLWRRHGDSVRAAVGAARAGRILAFILIALGLVEFLAGALIGGVWLAFVGWFIFAASREEEAQVTTRQAIAGVQVADVMTAHPHTAPADITVEDFIQRYLLGDRHSAYPIADRDGSIIGLITLAQLRGIAPSQRAGTLVREAAIPLSRVPTAIPHEPLTALLERVGSPADNRALVVDAGRLVGIVTASDLSRLVDVYRLASPPTVAAHPK</sequence>
<keyword evidence="13 14" id="KW-0472">Membrane</keyword>
<keyword evidence="5 14" id="KW-0812">Transmembrane</keyword>
<dbReference type="InterPro" id="IPR008915">
    <property type="entry name" value="Peptidase_M50"/>
</dbReference>
<keyword evidence="8 14" id="KW-0378">Hydrolase</keyword>
<keyword evidence="7" id="KW-0677">Repeat</keyword>
<evidence type="ECO:0000256" key="11">
    <source>
        <dbReference type="ARBA" id="ARBA00023049"/>
    </source>
</evidence>
<protein>
    <recommendedName>
        <fullName evidence="14">Zinc metalloprotease</fullName>
    </recommendedName>
</protein>
<accession>A0A0I9UQP3</accession>
<dbReference type="GO" id="GO:0005886">
    <property type="term" value="C:plasma membrane"/>
    <property type="evidence" value="ECO:0007669"/>
    <property type="project" value="UniProtKB-SubCell"/>
</dbReference>
<evidence type="ECO:0000256" key="4">
    <source>
        <dbReference type="ARBA" id="ARBA00022670"/>
    </source>
</evidence>
<dbReference type="Pfam" id="PF02163">
    <property type="entry name" value="Peptidase_M50"/>
    <property type="match status" value="2"/>
</dbReference>
<organism evidence="19 20">
    <name type="scientific">Mycobacterium haemophilum</name>
    <dbReference type="NCBI Taxonomy" id="29311"/>
    <lineage>
        <taxon>Bacteria</taxon>
        <taxon>Bacillati</taxon>
        <taxon>Actinomycetota</taxon>
        <taxon>Actinomycetes</taxon>
        <taxon>Mycobacteriales</taxon>
        <taxon>Mycobacteriaceae</taxon>
        <taxon>Mycobacterium</taxon>
    </lineage>
</organism>
<feature type="transmembrane region" description="Helical" evidence="14">
    <location>
        <begin position="134"/>
        <end position="159"/>
    </location>
</feature>
<keyword evidence="6 14" id="KW-0479">Metal-binding</keyword>
<gene>
    <name evidence="19" type="ORF">ABH38_01380</name>
</gene>
<comment type="caution">
    <text evidence="14">Lacks conserved residue(s) required for the propagation of feature annotation.</text>
</comment>
<keyword evidence="20" id="KW-1185">Reference proteome</keyword>
<dbReference type="Gene3D" id="3.10.580.10">
    <property type="entry name" value="CBS-domain"/>
    <property type="match status" value="1"/>
</dbReference>
<keyword evidence="12 17" id="KW-0129">CBS domain</keyword>
<dbReference type="OrthoDB" id="9781963at2"/>
<evidence type="ECO:0000256" key="9">
    <source>
        <dbReference type="ARBA" id="ARBA00022833"/>
    </source>
</evidence>
<evidence type="ECO:0000313" key="20">
    <source>
        <dbReference type="Proteomes" id="UP000036334"/>
    </source>
</evidence>
<keyword evidence="10 14" id="KW-1133">Transmembrane helix</keyword>
<keyword evidence="11 14" id="KW-0482">Metalloprotease</keyword>
<feature type="active site" evidence="15">
    <location>
        <position position="66"/>
    </location>
</feature>
<dbReference type="Proteomes" id="UP000036334">
    <property type="component" value="Unassembled WGS sequence"/>
</dbReference>
<evidence type="ECO:0000256" key="3">
    <source>
        <dbReference type="ARBA" id="ARBA00022475"/>
    </source>
</evidence>
<feature type="transmembrane region" description="Helical" evidence="14">
    <location>
        <begin position="46"/>
        <end position="64"/>
    </location>
</feature>
<dbReference type="Pfam" id="PF00571">
    <property type="entry name" value="CBS"/>
    <property type="match status" value="2"/>
</dbReference>
<dbReference type="PIRSF" id="PIRSF006404">
    <property type="entry name" value="UCP006404_Pept_M50_CBS"/>
    <property type="match status" value="1"/>
</dbReference>
<feature type="binding site" evidence="16">
    <location>
        <position position="69"/>
    </location>
    <ligand>
        <name>Zn(2+)</name>
        <dbReference type="ChEBI" id="CHEBI:29105"/>
        <note>catalytic</note>
    </ligand>
</feature>
<dbReference type="GO" id="GO:0006508">
    <property type="term" value="P:proteolysis"/>
    <property type="evidence" value="ECO:0007669"/>
    <property type="project" value="UniProtKB-KW"/>
</dbReference>
<comment type="subcellular location">
    <subcellularLocation>
        <location evidence="1">Cell membrane</location>
        <topology evidence="1">Multi-pass membrane protein</topology>
    </subcellularLocation>
</comment>
<keyword evidence="3" id="KW-1003">Cell membrane</keyword>
<name>A0A0I9UQP3_9MYCO</name>
<comment type="caution">
    <text evidence="19">The sequence shown here is derived from an EMBL/GenBank/DDBJ whole genome shotgun (WGS) entry which is preliminary data.</text>
</comment>
<evidence type="ECO:0000256" key="10">
    <source>
        <dbReference type="ARBA" id="ARBA00022989"/>
    </source>
</evidence>
<dbReference type="GO" id="GO:0046872">
    <property type="term" value="F:metal ion binding"/>
    <property type="evidence" value="ECO:0007669"/>
    <property type="project" value="UniProtKB-UniRule"/>
</dbReference>
<dbReference type="AlphaFoldDB" id="A0A0I9UQP3"/>
<keyword evidence="4 14" id="KW-0645">Protease</keyword>
<dbReference type="EMBL" id="LDPR01000001">
    <property type="protein sequence ID" value="KLO39040.1"/>
    <property type="molecule type" value="Genomic_DNA"/>
</dbReference>
<evidence type="ECO:0000313" key="19">
    <source>
        <dbReference type="EMBL" id="KLO39040.1"/>
    </source>
</evidence>